<sequence length="262" mass="30246">MRSSIFRIQFASNLRVHKLPVKQSCQLLAPVAQNLALLGDIGLPKCNKTRDFLKWCESTYENIYWVPGYLELSDSEEKKYTWQERLHACYESIEIWNLKKTLLCSQQSIYIREPRLQLLFTPLWNQMSNNPIYVNSVNGPKLISKEKSLKLRSSELDWLLRKTSDSSVPVAWFTHTSPFSVSSGNDISVDLPQLNHPKLLCSIRGINNLMGENIIGNCTNVKGSSSFITDAYWEYIEKNPNPSKYLSINYNNDRIINILKTY</sequence>
<protein>
    <submittedName>
        <fullName evidence="1">Uncharacterized protein</fullName>
    </submittedName>
</protein>
<accession>A0A6C0HEM3</accession>
<dbReference type="AlphaFoldDB" id="A0A6C0HEM3"/>
<proteinExistence type="predicted"/>
<name>A0A6C0HEM3_9ZZZZ</name>
<evidence type="ECO:0000313" key="1">
    <source>
        <dbReference type="EMBL" id="QHT79071.1"/>
    </source>
</evidence>
<organism evidence="1">
    <name type="scientific">viral metagenome</name>
    <dbReference type="NCBI Taxonomy" id="1070528"/>
    <lineage>
        <taxon>unclassified sequences</taxon>
        <taxon>metagenomes</taxon>
        <taxon>organismal metagenomes</taxon>
    </lineage>
</organism>
<dbReference type="EMBL" id="MN739945">
    <property type="protein sequence ID" value="QHT79071.1"/>
    <property type="molecule type" value="Genomic_DNA"/>
</dbReference>
<reference evidence="1" key="1">
    <citation type="journal article" date="2020" name="Nature">
        <title>Giant virus diversity and host interactions through global metagenomics.</title>
        <authorList>
            <person name="Schulz F."/>
            <person name="Roux S."/>
            <person name="Paez-Espino D."/>
            <person name="Jungbluth S."/>
            <person name="Walsh D.A."/>
            <person name="Denef V.J."/>
            <person name="McMahon K.D."/>
            <person name="Konstantinidis K.T."/>
            <person name="Eloe-Fadrosh E.A."/>
            <person name="Kyrpides N.C."/>
            <person name="Woyke T."/>
        </authorList>
    </citation>
    <scope>NUCLEOTIDE SEQUENCE</scope>
    <source>
        <strain evidence="1">GVMAG-M-3300023179-97</strain>
    </source>
</reference>